<organism evidence="3 4">
    <name type="scientific">Diacronema lutheri</name>
    <name type="common">Unicellular marine alga</name>
    <name type="synonym">Monochrysis lutheri</name>
    <dbReference type="NCBI Taxonomy" id="2081491"/>
    <lineage>
        <taxon>Eukaryota</taxon>
        <taxon>Haptista</taxon>
        <taxon>Haptophyta</taxon>
        <taxon>Pavlovophyceae</taxon>
        <taxon>Pavlovales</taxon>
        <taxon>Pavlovaceae</taxon>
        <taxon>Diacronema</taxon>
    </lineage>
</organism>
<feature type="region of interest" description="Disordered" evidence="1">
    <location>
        <begin position="374"/>
        <end position="395"/>
    </location>
</feature>
<protein>
    <recommendedName>
        <fullName evidence="2">PPM-type phosphatase domain-containing protein</fullName>
    </recommendedName>
</protein>
<name>A0A8J5XJ77_DIALT</name>
<dbReference type="PANTHER" id="PTHR13832:SF699">
    <property type="entry name" value="INTEGRIN-LINKED KINASE-ASSOCIATED SERINE_THREONINE PHOSPHATASE 2C"/>
    <property type="match status" value="1"/>
</dbReference>
<evidence type="ECO:0000313" key="4">
    <source>
        <dbReference type="Proteomes" id="UP000751190"/>
    </source>
</evidence>
<gene>
    <name evidence="3" type="ORF">KFE25_003448</name>
</gene>
<dbReference type="OrthoDB" id="416093at2759"/>
<feature type="domain" description="PPM-type phosphatase" evidence="2">
    <location>
        <begin position="62"/>
        <end position="662"/>
    </location>
</feature>
<dbReference type="InterPro" id="IPR001932">
    <property type="entry name" value="PPM-type_phosphatase-like_dom"/>
</dbReference>
<dbReference type="PANTHER" id="PTHR13832">
    <property type="entry name" value="PROTEIN PHOSPHATASE 2C"/>
    <property type="match status" value="1"/>
</dbReference>
<feature type="compositionally biased region" description="Low complexity" evidence="1">
    <location>
        <begin position="385"/>
        <end position="395"/>
    </location>
</feature>
<dbReference type="GO" id="GO:0004722">
    <property type="term" value="F:protein serine/threonine phosphatase activity"/>
    <property type="evidence" value="ECO:0007669"/>
    <property type="project" value="InterPro"/>
</dbReference>
<dbReference type="Proteomes" id="UP000751190">
    <property type="component" value="Unassembled WGS sequence"/>
</dbReference>
<dbReference type="CDD" id="cd00143">
    <property type="entry name" value="PP2Cc"/>
    <property type="match status" value="1"/>
</dbReference>
<evidence type="ECO:0000259" key="2">
    <source>
        <dbReference type="PROSITE" id="PS51746"/>
    </source>
</evidence>
<dbReference type="SMART" id="SM00332">
    <property type="entry name" value="PP2Cc"/>
    <property type="match status" value="1"/>
</dbReference>
<dbReference type="Gene3D" id="3.60.40.10">
    <property type="entry name" value="PPM-type phosphatase domain"/>
    <property type="match status" value="1"/>
</dbReference>
<dbReference type="AlphaFoldDB" id="A0A8J5XJ77"/>
<accession>A0A8J5XJ77</accession>
<dbReference type="EMBL" id="JAGTXO010000013">
    <property type="protein sequence ID" value="KAG8464385.1"/>
    <property type="molecule type" value="Genomic_DNA"/>
</dbReference>
<dbReference type="SUPFAM" id="SSF81606">
    <property type="entry name" value="PP2C-like"/>
    <property type="match status" value="1"/>
</dbReference>
<dbReference type="PROSITE" id="PS51746">
    <property type="entry name" value="PPM_2"/>
    <property type="match status" value="1"/>
</dbReference>
<reference evidence="3" key="1">
    <citation type="submission" date="2021-05" db="EMBL/GenBank/DDBJ databases">
        <title>The genome of the haptophyte Pavlova lutheri (Diacronema luteri, Pavlovales) - a model for lipid biosynthesis in eukaryotic algae.</title>
        <authorList>
            <person name="Hulatt C.J."/>
            <person name="Posewitz M.C."/>
        </authorList>
    </citation>
    <scope>NUCLEOTIDE SEQUENCE</scope>
    <source>
        <strain evidence="3">NIVA-4/92</strain>
    </source>
</reference>
<keyword evidence="4" id="KW-1185">Reference proteome</keyword>
<evidence type="ECO:0000313" key="3">
    <source>
        <dbReference type="EMBL" id="KAG8464385.1"/>
    </source>
</evidence>
<comment type="caution">
    <text evidence="3">The sequence shown here is derived from an EMBL/GenBank/DDBJ whole genome shotgun (WGS) entry which is preliminary data.</text>
</comment>
<dbReference type="InterPro" id="IPR015655">
    <property type="entry name" value="PP2C"/>
</dbReference>
<evidence type="ECO:0000256" key="1">
    <source>
        <dbReference type="SAM" id="MobiDB-lite"/>
    </source>
</evidence>
<feature type="compositionally biased region" description="Low complexity" evidence="1">
    <location>
        <begin position="520"/>
        <end position="538"/>
    </location>
</feature>
<dbReference type="Pfam" id="PF00481">
    <property type="entry name" value="PP2C"/>
    <property type="match status" value="2"/>
</dbReference>
<proteinExistence type="predicted"/>
<sequence>MALLAVGAEAVAAVAAPRPAAPFEPPPPREPPAALLACIPSPPAPGHRPQLTMRRRTRPLAFFGSASDIGRRPYQEDLAIVLPNWPTCAGRSSATASATRGAAVCPDLCPSTDGSPCAERQPEGAAVEDDALDECALLSGALALLFDGHGGLRAAQHAACHLPRMLASAMRAGADEAKGDVCEGEGYGDNCAAELNPSSVAAAAAAGARGASVRGIGSAALLACSTNAPQPAGAALSSPELCASPPSAAFVGAGATAGTGDAPLAGSAFERAACTALREVDESFCAWARRDKLHDGSTVLLALVRGCDARVHASACLARAFDGCTGAGGERDARPPLGVRARARTCARPPSHLAPALFVANIGDSRCVLGRTPAAQSVGGRRPSRSPSRAASAAPIEAVRLSRDHRPTDAAERGRILAAGGRVHQGRVGVEGCRMSLSVSRCLGDVPLKDARRTHPPPRLCAMPIAPPPVRAALSAPTQLPPSSPPTLRAVRISVAGVPACLLAAPTAAPAQPVRKRARASPATAAVPGDAADGGASVAPCRARSGALARGAAVPPSSSPPAAPAAVISVEPHVAAIRLSEADKFAVLGSDGLYDALSDDEVVRCVDDHVRATVARAAAGAHTLRCAPPDGCALARECARALVKSALKNGAADNVTALVVIFDWPAAGTPAVAVGGAAGLMTGGAAP</sequence>
<dbReference type="InterPro" id="IPR036457">
    <property type="entry name" value="PPM-type-like_dom_sf"/>
</dbReference>
<feature type="region of interest" description="Disordered" evidence="1">
    <location>
        <begin position="511"/>
        <end position="538"/>
    </location>
</feature>